<sequence length="68" mass="7620">MPRYLRLARRSTGTQKTIIPAYIGHGAPILNDKLQRLLPRIASAFSAKPSFAGFALYNACNNEKRFEP</sequence>
<dbReference type="RefSeq" id="WP_136869270.1">
    <property type="nucleotide sequence ID" value="NZ_SWAV01000002.1"/>
</dbReference>
<protein>
    <submittedName>
        <fullName evidence="1">Uncharacterized protein</fullName>
    </submittedName>
</protein>
<evidence type="ECO:0000313" key="2">
    <source>
        <dbReference type="Proteomes" id="UP000305198"/>
    </source>
</evidence>
<gene>
    <name evidence="1" type="ORF">FA869_08065</name>
</gene>
<evidence type="ECO:0000313" key="1">
    <source>
        <dbReference type="EMBL" id="TKA92335.1"/>
    </source>
</evidence>
<dbReference type="Proteomes" id="UP000305198">
    <property type="component" value="Unassembled WGS sequence"/>
</dbReference>
<proteinExistence type="predicted"/>
<comment type="caution">
    <text evidence="1">The sequence shown here is derived from an EMBL/GenBank/DDBJ whole genome shotgun (WGS) entry which is preliminary data.</text>
</comment>
<dbReference type="AlphaFoldDB" id="A0A4U0YM01"/>
<name>A0A4U0YM01_9GAMM</name>
<dbReference type="EMBL" id="SWAV01000002">
    <property type="protein sequence ID" value="TKA92335.1"/>
    <property type="molecule type" value="Genomic_DNA"/>
</dbReference>
<accession>A0A4U0YM01</accession>
<reference evidence="1 2" key="1">
    <citation type="submission" date="2019-04" db="EMBL/GenBank/DDBJ databases">
        <title>Crypto-aerobic microbial life in anoxic (sulfidic) marine sediments.</title>
        <authorList>
            <person name="Bhattacharya S."/>
            <person name="Roy C."/>
            <person name="Mondal N."/>
            <person name="Sarkar J."/>
            <person name="Mandal S."/>
            <person name="Rameez M.J."/>
            <person name="Ghosh W."/>
        </authorList>
    </citation>
    <scope>NUCLEOTIDE SEQUENCE [LARGE SCALE GENOMIC DNA]</scope>
    <source>
        <strain evidence="1 2">SBBB</strain>
    </source>
</reference>
<organism evidence="1 2">
    <name type="scientific">Halopseudomonas bauzanensis</name>
    <dbReference type="NCBI Taxonomy" id="653930"/>
    <lineage>
        <taxon>Bacteria</taxon>
        <taxon>Pseudomonadati</taxon>
        <taxon>Pseudomonadota</taxon>
        <taxon>Gammaproteobacteria</taxon>
        <taxon>Pseudomonadales</taxon>
        <taxon>Pseudomonadaceae</taxon>
        <taxon>Halopseudomonas</taxon>
    </lineage>
</organism>